<dbReference type="EMBL" id="JAQQBS010001423">
    <property type="protein sequence ID" value="KAK0160117.1"/>
    <property type="molecule type" value="Genomic_DNA"/>
</dbReference>
<proteinExistence type="predicted"/>
<accession>A0AA39C8Z2</accession>
<name>A0AA39C8Z2_9HYME</name>
<dbReference type="PANTHER" id="PTHR47890">
    <property type="entry name" value="LD24308P"/>
    <property type="match status" value="1"/>
</dbReference>
<feature type="region of interest" description="Disordered" evidence="1">
    <location>
        <begin position="1"/>
        <end position="68"/>
    </location>
</feature>
<feature type="non-terminal residue" evidence="2">
    <location>
        <position position="1"/>
    </location>
</feature>
<feature type="compositionally biased region" description="Polar residues" evidence="1">
    <location>
        <begin position="35"/>
        <end position="54"/>
    </location>
</feature>
<dbReference type="PANTHER" id="PTHR47890:SF1">
    <property type="entry name" value="LD24308P"/>
    <property type="match status" value="1"/>
</dbReference>
<reference evidence="2" key="2">
    <citation type="submission" date="2023-03" db="EMBL/GenBank/DDBJ databases">
        <authorList>
            <person name="Inwood S.N."/>
            <person name="Skelly J.G."/>
            <person name="Guhlin J."/>
            <person name="Harrop T.W.R."/>
            <person name="Goldson S.G."/>
            <person name="Dearden P.K."/>
        </authorList>
    </citation>
    <scope>NUCLEOTIDE SEQUENCE</scope>
    <source>
        <strain evidence="2">Irish</strain>
        <tissue evidence="2">Whole body</tissue>
    </source>
</reference>
<evidence type="ECO:0000256" key="1">
    <source>
        <dbReference type="SAM" id="MobiDB-lite"/>
    </source>
</evidence>
<evidence type="ECO:0000313" key="2">
    <source>
        <dbReference type="EMBL" id="KAK0160117.1"/>
    </source>
</evidence>
<dbReference type="Pfam" id="PF16061">
    <property type="entry name" value="DUF4803"/>
    <property type="match status" value="1"/>
</dbReference>
<sequence length="716" mass="81502">MNYAQRKGRLYPAYSLSGSEGEDNSVGPRGGRAGYSQNNHPVGQSQQNHYNTSQHDQRGNSSQQQQQHPLYHVTESGAGLSDTPTSGNASDETLTDCELTHLAREWNVKCCMYSNNLILFGRKLLLKLIDTPFNDYNAIENLKSSIKLVSDSSNVATAEAIREILNNSFIEKHYGDHLDSTDIIENNFNKIFSFLSPYNSYNIKDMEAAMTKAMTEDIPKHSVGLIRKMISAQSKMQNTFNEIHKKPFKYHCQSTMSVHHKIIGLYNRAIINLIKGFATLIYISKQSFRYENEISHTEEPEYLIKKYDSSTRGLYNVLKMSVNGLSRDIYRCDPDEHEQEKTFEILHELVEYYLTSERFLNKNNSCNDVITEYNEVQHPSHINDHIDESLICYGSLYECKPINLAHIFLYGSQAYRRYHAFSVPDENSPEGEKVYGQIGDAVVAYTDAELNAVYDNSLNESKLINTLDCTIYGCYCDSHDSPRTVRYFSTELVESDIQHHRVITGLQLKVIDQVVYIQIQTGKLVGAGIVDPASVKWKEIQKVDIKTNEYSPEAKYVKLNYFNRTLYLDDLSGYKGFYLTGVQFVRAEDGIRIAARVTLHTPRNTLDWENSKYLINKNKNRTELILTGSKIPTDITNFQPISHQNKNYLKFQASDLEQDASQTTIPFLDIQPVITNPPTALGGFGIYYKGEAGVAGFVALKLITPHFTRPSKFVQQ</sequence>
<dbReference type="InterPro" id="IPR032062">
    <property type="entry name" value="DUF4803"/>
</dbReference>
<keyword evidence="3" id="KW-1185">Reference proteome</keyword>
<gene>
    <name evidence="2" type="ORF">PV328_007556</name>
</gene>
<comment type="caution">
    <text evidence="2">The sequence shown here is derived from an EMBL/GenBank/DDBJ whole genome shotgun (WGS) entry which is preliminary data.</text>
</comment>
<dbReference type="AlphaFoldDB" id="A0AA39C8Z2"/>
<evidence type="ECO:0000313" key="3">
    <source>
        <dbReference type="Proteomes" id="UP001168990"/>
    </source>
</evidence>
<reference evidence="2" key="1">
    <citation type="journal article" date="2023" name="bioRxiv">
        <title>Scaffold-level genome assemblies of two parasitoid biocontrol wasps reveal the parthenogenesis mechanism and an associated novel virus.</title>
        <authorList>
            <person name="Inwood S."/>
            <person name="Skelly J."/>
            <person name="Guhlin J."/>
            <person name="Harrop T."/>
            <person name="Goldson S."/>
            <person name="Dearden P."/>
        </authorList>
    </citation>
    <scope>NUCLEOTIDE SEQUENCE</scope>
    <source>
        <strain evidence="2">Irish</strain>
        <tissue evidence="2">Whole body</tissue>
    </source>
</reference>
<dbReference type="Proteomes" id="UP001168990">
    <property type="component" value="Unassembled WGS sequence"/>
</dbReference>
<protein>
    <submittedName>
        <fullName evidence="2">Uncharacterized protein</fullName>
    </submittedName>
</protein>
<organism evidence="2 3">
    <name type="scientific">Microctonus aethiopoides</name>
    <dbReference type="NCBI Taxonomy" id="144406"/>
    <lineage>
        <taxon>Eukaryota</taxon>
        <taxon>Metazoa</taxon>
        <taxon>Ecdysozoa</taxon>
        <taxon>Arthropoda</taxon>
        <taxon>Hexapoda</taxon>
        <taxon>Insecta</taxon>
        <taxon>Pterygota</taxon>
        <taxon>Neoptera</taxon>
        <taxon>Endopterygota</taxon>
        <taxon>Hymenoptera</taxon>
        <taxon>Apocrita</taxon>
        <taxon>Ichneumonoidea</taxon>
        <taxon>Braconidae</taxon>
        <taxon>Euphorinae</taxon>
        <taxon>Microctonus</taxon>
    </lineage>
</organism>